<name>A0ABV2J680_9HYPH</name>
<evidence type="ECO:0000256" key="3">
    <source>
        <dbReference type="ARBA" id="ARBA00022970"/>
    </source>
</evidence>
<gene>
    <name evidence="6" type="ORF">ABID16_004626</name>
</gene>
<dbReference type="InterPro" id="IPR051010">
    <property type="entry name" value="BCAA_transport"/>
</dbReference>
<dbReference type="SUPFAM" id="SSF53822">
    <property type="entry name" value="Periplasmic binding protein-like I"/>
    <property type="match status" value="1"/>
</dbReference>
<dbReference type="InterPro" id="IPR028082">
    <property type="entry name" value="Peripla_BP_I"/>
</dbReference>
<dbReference type="PANTHER" id="PTHR30483">
    <property type="entry name" value="LEUCINE-SPECIFIC-BINDING PROTEIN"/>
    <property type="match status" value="1"/>
</dbReference>
<feature type="chain" id="PRO_5046121654" evidence="4">
    <location>
        <begin position="29"/>
        <end position="407"/>
    </location>
</feature>
<feature type="domain" description="Leucine-binding protein" evidence="5">
    <location>
        <begin position="35"/>
        <end position="354"/>
    </location>
</feature>
<organism evidence="6 7">
    <name type="scientific">Rhizobium aquaticum</name>
    <dbReference type="NCBI Taxonomy" id="1549636"/>
    <lineage>
        <taxon>Bacteria</taxon>
        <taxon>Pseudomonadati</taxon>
        <taxon>Pseudomonadota</taxon>
        <taxon>Alphaproteobacteria</taxon>
        <taxon>Hyphomicrobiales</taxon>
        <taxon>Rhizobiaceae</taxon>
        <taxon>Rhizobium/Agrobacterium group</taxon>
        <taxon>Rhizobium</taxon>
    </lineage>
</organism>
<dbReference type="InterPro" id="IPR028081">
    <property type="entry name" value="Leu-bd"/>
</dbReference>
<keyword evidence="7" id="KW-1185">Reference proteome</keyword>
<keyword evidence="3" id="KW-0813">Transport</keyword>
<proteinExistence type="inferred from homology"/>
<keyword evidence="3" id="KW-0029">Amino-acid transport</keyword>
<dbReference type="RefSeq" id="WP_354558729.1">
    <property type="nucleotide sequence ID" value="NZ_JBEPMB010000016.1"/>
</dbReference>
<dbReference type="Pfam" id="PF13458">
    <property type="entry name" value="Peripla_BP_6"/>
    <property type="match status" value="1"/>
</dbReference>
<dbReference type="Gene3D" id="3.40.50.2300">
    <property type="match status" value="2"/>
</dbReference>
<evidence type="ECO:0000256" key="1">
    <source>
        <dbReference type="ARBA" id="ARBA00010062"/>
    </source>
</evidence>
<dbReference type="EMBL" id="JBEPMB010000016">
    <property type="protein sequence ID" value="MET3616277.1"/>
    <property type="molecule type" value="Genomic_DNA"/>
</dbReference>
<keyword evidence="2 4" id="KW-0732">Signal</keyword>
<dbReference type="PANTHER" id="PTHR30483:SF6">
    <property type="entry name" value="PERIPLASMIC BINDING PROTEIN OF ABC TRANSPORTER FOR NATURAL AMINO ACIDS"/>
    <property type="match status" value="1"/>
</dbReference>
<sequence>MKLLLSKACIAGAALALSLGVAAGSLHAEEKKPFVIGAIFSKTGAYAGVGGLLEAALTTAVNEVNEKGGILGRPVKIEVRDDGSNPGRALLAARELVGDGKIDVMYPDAISGLVLAILPYTSSEKIITVTNAGAPAVGDATKFPYSFQYGDTANARADALAVAIKKDGGKKVGILVNTNPAIIATADEFEKQAKALGMEVVGYEKFGAEVKDLSAQLQSLRAAGADRLFFGGPAQNNLRVAMVGLQTLNWKVPLFTDLSSITNLNMATELPETTHDQLHVLTVAAATRVNGKVDPQVGQFVTRLDNKRALDPAAVNTRDVVYLMKWAYETAQAKSGNTNPDTVRAVLEKAGTPGYELKDILIYKHPNYTTERHTTSEADYTHVWGLMGVNEAKDGMYASTPFVADAK</sequence>
<evidence type="ECO:0000313" key="7">
    <source>
        <dbReference type="Proteomes" id="UP001549047"/>
    </source>
</evidence>
<accession>A0ABV2J680</accession>
<comment type="caution">
    <text evidence="6">The sequence shown here is derived from an EMBL/GenBank/DDBJ whole genome shotgun (WGS) entry which is preliminary data.</text>
</comment>
<evidence type="ECO:0000256" key="2">
    <source>
        <dbReference type="ARBA" id="ARBA00022729"/>
    </source>
</evidence>
<protein>
    <submittedName>
        <fullName evidence="6">Branched-chain amino acid transport system substrate-binding protein</fullName>
    </submittedName>
</protein>
<evidence type="ECO:0000259" key="5">
    <source>
        <dbReference type="Pfam" id="PF13458"/>
    </source>
</evidence>
<evidence type="ECO:0000256" key="4">
    <source>
        <dbReference type="SAM" id="SignalP"/>
    </source>
</evidence>
<comment type="similarity">
    <text evidence="1">Belongs to the leucine-binding protein family.</text>
</comment>
<evidence type="ECO:0000313" key="6">
    <source>
        <dbReference type="EMBL" id="MET3616277.1"/>
    </source>
</evidence>
<dbReference type="Proteomes" id="UP001549047">
    <property type="component" value="Unassembled WGS sequence"/>
</dbReference>
<reference evidence="6 7" key="1">
    <citation type="submission" date="2024-06" db="EMBL/GenBank/DDBJ databases">
        <title>Genomic Encyclopedia of Type Strains, Phase IV (KMG-IV): sequencing the most valuable type-strain genomes for metagenomic binning, comparative biology and taxonomic classification.</title>
        <authorList>
            <person name="Goeker M."/>
        </authorList>
    </citation>
    <scope>NUCLEOTIDE SEQUENCE [LARGE SCALE GENOMIC DNA]</scope>
    <source>
        <strain evidence="6 7">DSM 29780</strain>
    </source>
</reference>
<feature type="signal peptide" evidence="4">
    <location>
        <begin position="1"/>
        <end position="28"/>
    </location>
</feature>